<protein>
    <submittedName>
        <fullName evidence="1">Uncharacterized protein</fullName>
    </submittedName>
</protein>
<gene>
    <name evidence="1" type="ORF">MRB53_021326</name>
</gene>
<keyword evidence="2" id="KW-1185">Reference proteome</keyword>
<dbReference type="EMBL" id="CM056814">
    <property type="protein sequence ID" value="KAJ8628019.1"/>
    <property type="molecule type" value="Genomic_DNA"/>
</dbReference>
<sequence>MAPKRQPSPPKHLSPPPSSSSSSGYEDEEEEEEEVQNNSTHISTPTSSQPPKKPTSKKPTSDLNQTPNPNSSTEEEDDDDEEEEEEEDSEAEKAKKIQPKPTQIKKKEEEEDESDDSGSDSGSDSDLPPSKVKPIKPITSKPMDSTPKPRKEAAAKPSTQKRPSASEVDSKKRKKPDAGEEEEETGAKKQLFQRIWTPEDELSILKAIIEFSKKGSDVTSDMNGFHQFVKKLLNVDMTKTQVSEKVRRMKKKYLNTAEKARKGKEPSFPKDHDKLMYELSKQIWGVDVETENNVDRRSGGNAKRNKRTVDEKVEPKSPPPSKYSPAKENPSAPESIDLMQKNHSPLNGEVGNTVDLNLYPYLNESLRSNGILGASALTEMDVKRALELMGHSQLKEWEERCIKMRSKERDVFMERTTLVYELAKQCYDLVKSSEE</sequence>
<name>A0ACC2L4Q9_PERAE</name>
<accession>A0ACC2L4Q9</accession>
<reference evidence="1 2" key="1">
    <citation type="journal article" date="2022" name="Hortic Res">
        <title>A haplotype resolved chromosomal level avocado genome allows analysis of novel avocado genes.</title>
        <authorList>
            <person name="Nath O."/>
            <person name="Fletcher S.J."/>
            <person name="Hayward A."/>
            <person name="Shaw L.M."/>
            <person name="Masouleh A.K."/>
            <person name="Furtado A."/>
            <person name="Henry R.J."/>
            <person name="Mitter N."/>
        </authorList>
    </citation>
    <scope>NUCLEOTIDE SEQUENCE [LARGE SCALE GENOMIC DNA]</scope>
    <source>
        <strain evidence="2">cv. Hass</strain>
    </source>
</reference>
<evidence type="ECO:0000313" key="1">
    <source>
        <dbReference type="EMBL" id="KAJ8628019.1"/>
    </source>
</evidence>
<evidence type="ECO:0000313" key="2">
    <source>
        <dbReference type="Proteomes" id="UP001234297"/>
    </source>
</evidence>
<comment type="caution">
    <text evidence="1">The sequence shown here is derived from an EMBL/GenBank/DDBJ whole genome shotgun (WGS) entry which is preliminary data.</text>
</comment>
<dbReference type="Proteomes" id="UP001234297">
    <property type="component" value="Chromosome 6"/>
</dbReference>
<proteinExistence type="predicted"/>
<organism evidence="1 2">
    <name type="scientific">Persea americana</name>
    <name type="common">Avocado</name>
    <dbReference type="NCBI Taxonomy" id="3435"/>
    <lineage>
        <taxon>Eukaryota</taxon>
        <taxon>Viridiplantae</taxon>
        <taxon>Streptophyta</taxon>
        <taxon>Embryophyta</taxon>
        <taxon>Tracheophyta</taxon>
        <taxon>Spermatophyta</taxon>
        <taxon>Magnoliopsida</taxon>
        <taxon>Magnoliidae</taxon>
        <taxon>Laurales</taxon>
        <taxon>Lauraceae</taxon>
        <taxon>Persea</taxon>
    </lineage>
</organism>